<dbReference type="InterPro" id="IPR036388">
    <property type="entry name" value="WH-like_DNA-bd_sf"/>
</dbReference>
<dbReference type="CDD" id="cd06171">
    <property type="entry name" value="Sigma70_r4"/>
    <property type="match status" value="1"/>
</dbReference>
<evidence type="ECO:0000256" key="1">
    <source>
        <dbReference type="ARBA" id="ARBA00010641"/>
    </source>
</evidence>
<dbReference type="EMBL" id="JAMXLR010000026">
    <property type="protein sequence ID" value="MCO6043819.1"/>
    <property type="molecule type" value="Genomic_DNA"/>
</dbReference>
<evidence type="ECO:0000313" key="9">
    <source>
        <dbReference type="Proteomes" id="UP001155241"/>
    </source>
</evidence>
<dbReference type="NCBIfam" id="TIGR02937">
    <property type="entry name" value="sigma70-ECF"/>
    <property type="match status" value="1"/>
</dbReference>
<dbReference type="InterPro" id="IPR013324">
    <property type="entry name" value="RNA_pol_sigma_r3/r4-like"/>
</dbReference>
<dbReference type="SUPFAM" id="SSF88946">
    <property type="entry name" value="Sigma2 domain of RNA polymerase sigma factors"/>
    <property type="match status" value="1"/>
</dbReference>
<evidence type="ECO:0000259" key="6">
    <source>
        <dbReference type="Pfam" id="PF04542"/>
    </source>
</evidence>
<dbReference type="Proteomes" id="UP001155241">
    <property type="component" value="Unassembled WGS sequence"/>
</dbReference>
<feature type="compositionally biased region" description="Low complexity" evidence="5">
    <location>
        <begin position="290"/>
        <end position="328"/>
    </location>
</feature>
<evidence type="ECO:0000256" key="5">
    <source>
        <dbReference type="SAM" id="MobiDB-lite"/>
    </source>
</evidence>
<evidence type="ECO:0000256" key="4">
    <source>
        <dbReference type="ARBA" id="ARBA00023163"/>
    </source>
</evidence>
<dbReference type="InterPro" id="IPR013325">
    <property type="entry name" value="RNA_pol_sigma_r2"/>
</dbReference>
<accession>A0A9X2FCK1</accession>
<dbReference type="AlphaFoldDB" id="A0A9X2FCK1"/>
<gene>
    <name evidence="8" type="ORF">NG895_07855</name>
</gene>
<keyword evidence="3" id="KW-0731">Sigma factor</keyword>
<comment type="caution">
    <text evidence="8">The sequence shown here is derived from an EMBL/GenBank/DDBJ whole genome shotgun (WGS) entry which is preliminary data.</text>
</comment>
<proteinExistence type="inferred from homology"/>
<organism evidence="8 9">
    <name type="scientific">Aeoliella straminimaris</name>
    <dbReference type="NCBI Taxonomy" id="2954799"/>
    <lineage>
        <taxon>Bacteria</taxon>
        <taxon>Pseudomonadati</taxon>
        <taxon>Planctomycetota</taxon>
        <taxon>Planctomycetia</taxon>
        <taxon>Pirellulales</taxon>
        <taxon>Lacipirellulaceae</taxon>
        <taxon>Aeoliella</taxon>
    </lineage>
</organism>
<comment type="similarity">
    <text evidence="1">Belongs to the sigma-70 factor family. ECF subfamily.</text>
</comment>
<feature type="domain" description="RNA polymerase sigma factor 70 region 4 type 2" evidence="7">
    <location>
        <begin position="130"/>
        <end position="179"/>
    </location>
</feature>
<dbReference type="InterPro" id="IPR007627">
    <property type="entry name" value="RNA_pol_sigma70_r2"/>
</dbReference>
<dbReference type="RefSeq" id="WP_252851923.1">
    <property type="nucleotide sequence ID" value="NZ_JAMXLR010000026.1"/>
</dbReference>
<feature type="region of interest" description="Disordered" evidence="5">
    <location>
        <begin position="288"/>
        <end position="328"/>
    </location>
</feature>
<evidence type="ECO:0000256" key="3">
    <source>
        <dbReference type="ARBA" id="ARBA00023082"/>
    </source>
</evidence>
<dbReference type="InterPro" id="IPR014284">
    <property type="entry name" value="RNA_pol_sigma-70_dom"/>
</dbReference>
<protein>
    <submittedName>
        <fullName evidence="8">Sigma-70 family RNA polymerase sigma factor</fullName>
    </submittedName>
</protein>
<dbReference type="SUPFAM" id="SSF88659">
    <property type="entry name" value="Sigma3 and sigma4 domains of RNA polymerase sigma factors"/>
    <property type="match status" value="1"/>
</dbReference>
<reference evidence="8" key="1">
    <citation type="submission" date="2022-06" db="EMBL/GenBank/DDBJ databases">
        <title>Aeoliella straminimaris, a novel planctomycete from sediments.</title>
        <authorList>
            <person name="Vitorino I.R."/>
            <person name="Lage O.M."/>
        </authorList>
    </citation>
    <scope>NUCLEOTIDE SEQUENCE</scope>
    <source>
        <strain evidence="8">ICT_H6.2</strain>
    </source>
</reference>
<name>A0A9X2FCK1_9BACT</name>
<dbReference type="GO" id="GO:0003677">
    <property type="term" value="F:DNA binding"/>
    <property type="evidence" value="ECO:0007669"/>
    <property type="project" value="InterPro"/>
</dbReference>
<sequence length="552" mass="59412">MAETSQVDLTELSDRALLRRFAQSADEDAFRQLVDRHGPLVLAACRRGLSCSTDADDAFQATFLVLARSANKIRKGNSVAAWLYGVATRVAMRMRRNAARRSTHELMDTAAPEVDPLDELLARHDGNVADEELNKLPDSLRTPLVLRYLVGRSNAEVAEELGITIGALEGRLKRGKQRLRMRLLRRGVTLAVVVAMLKSTRVVASDIPSELVNSTVDLAFSGSSATIAALANEPATSTHIALQELSAMNVTILSKPVVAAATFGGILAAALTAQVAFSQGEGHGNGNPFALDAAASSSAEEEPAASTSLPAQRTSSADPFAADSASSVAAPSTRTITGATAAKSASGRRIVDFKPRSKSELAIERALAQPLNSLGLEFQSAPLSEVVNFLRDEYNIEVQLDVSSLDGIGISTDEPIDVNIRNVNLESAIELMLAPLDLTYVIDKQVLLILSEEDEEYRLEARVYPNPHLKDFTVDKLMQVVAPDSWEVNKGQGTAVEVHDRIIINQTYHVHKQINELLSQLMESQPATSLNKAIRGAEMGIMDGPAVDGVRH</sequence>
<dbReference type="Gene3D" id="1.10.10.10">
    <property type="entry name" value="Winged helix-like DNA-binding domain superfamily/Winged helix DNA-binding domain"/>
    <property type="match status" value="1"/>
</dbReference>
<keyword evidence="2" id="KW-0805">Transcription regulation</keyword>
<dbReference type="PANTHER" id="PTHR43133">
    <property type="entry name" value="RNA POLYMERASE ECF-TYPE SIGMA FACTO"/>
    <property type="match status" value="1"/>
</dbReference>
<dbReference type="Pfam" id="PF08281">
    <property type="entry name" value="Sigma70_r4_2"/>
    <property type="match status" value="1"/>
</dbReference>
<dbReference type="InterPro" id="IPR039425">
    <property type="entry name" value="RNA_pol_sigma-70-like"/>
</dbReference>
<dbReference type="Gene3D" id="1.10.1740.10">
    <property type="match status" value="1"/>
</dbReference>
<dbReference type="PANTHER" id="PTHR43133:SF51">
    <property type="entry name" value="RNA POLYMERASE SIGMA FACTOR"/>
    <property type="match status" value="1"/>
</dbReference>
<dbReference type="GO" id="GO:0016987">
    <property type="term" value="F:sigma factor activity"/>
    <property type="evidence" value="ECO:0007669"/>
    <property type="project" value="UniProtKB-KW"/>
</dbReference>
<dbReference type="Pfam" id="PF04542">
    <property type="entry name" value="Sigma70_r2"/>
    <property type="match status" value="1"/>
</dbReference>
<keyword evidence="4" id="KW-0804">Transcription</keyword>
<evidence type="ECO:0000313" key="8">
    <source>
        <dbReference type="EMBL" id="MCO6043819.1"/>
    </source>
</evidence>
<dbReference type="InterPro" id="IPR013249">
    <property type="entry name" value="RNA_pol_sigma70_r4_t2"/>
</dbReference>
<feature type="domain" description="RNA polymerase sigma-70 region 2" evidence="6">
    <location>
        <begin position="33"/>
        <end position="100"/>
    </location>
</feature>
<keyword evidence="9" id="KW-1185">Reference proteome</keyword>
<evidence type="ECO:0000256" key="2">
    <source>
        <dbReference type="ARBA" id="ARBA00023015"/>
    </source>
</evidence>
<dbReference type="GO" id="GO:0006352">
    <property type="term" value="P:DNA-templated transcription initiation"/>
    <property type="evidence" value="ECO:0007669"/>
    <property type="project" value="InterPro"/>
</dbReference>
<evidence type="ECO:0000259" key="7">
    <source>
        <dbReference type="Pfam" id="PF08281"/>
    </source>
</evidence>